<accession>A0A0E3P5J5</accession>
<sequence length="223" mass="25712">MLKSLLEQFKGSRKLKNIITIQHTQSVHHTNGMIGAWTDWELTALGKQQAFNIGEALRKEVADQHYVMYASDLLRTRQTADIVASSLEIVPIYKKELRELNLGSATGKSVEWLHKNQVKQDMRTSSLDYKLLPDAESKRDLYYRLLPFLHEMQNSREENIIIVSHGGTLSMLFYMWHNHDINNLENTEFRGLPGGVSVLNENDKGVRIIRKLNDLSYLSYPVK</sequence>
<proteinExistence type="predicted"/>
<dbReference type="SMART" id="SM00855">
    <property type="entry name" value="PGAM"/>
    <property type="match status" value="1"/>
</dbReference>
<dbReference type="Gene3D" id="3.40.50.1240">
    <property type="entry name" value="Phosphoglycerate mutase-like"/>
    <property type="match status" value="1"/>
</dbReference>
<feature type="active site" description="Tele-phosphohistidine intermediate" evidence="1">
    <location>
        <position position="23"/>
    </location>
</feature>
<keyword evidence="4" id="KW-1185">Reference proteome</keyword>
<organism evidence="3 4">
    <name type="scientific">Methanosarcina siciliae T4/M</name>
    <dbReference type="NCBI Taxonomy" id="1434120"/>
    <lineage>
        <taxon>Archaea</taxon>
        <taxon>Methanobacteriati</taxon>
        <taxon>Methanobacteriota</taxon>
        <taxon>Stenosarchaea group</taxon>
        <taxon>Methanomicrobia</taxon>
        <taxon>Methanosarcinales</taxon>
        <taxon>Methanosarcinaceae</taxon>
        <taxon>Methanosarcina</taxon>
    </lineage>
</organism>
<gene>
    <name evidence="3" type="ORF">MSSIT_1209</name>
</gene>
<reference evidence="3 4" key="1">
    <citation type="submission" date="2014-07" db="EMBL/GenBank/DDBJ databases">
        <title>Methanogenic archaea and the global carbon cycle.</title>
        <authorList>
            <person name="Henriksen J.R."/>
            <person name="Luke J."/>
            <person name="Reinhart S."/>
            <person name="Benedict M.N."/>
            <person name="Youngblut N.D."/>
            <person name="Metcalf M.E."/>
            <person name="Whitaker R.J."/>
            <person name="Metcalf W.W."/>
        </authorList>
    </citation>
    <scope>NUCLEOTIDE SEQUENCE [LARGE SCALE GENOMIC DNA]</scope>
    <source>
        <strain evidence="3 4">T4/M</strain>
    </source>
</reference>
<dbReference type="Pfam" id="PF00300">
    <property type="entry name" value="His_Phos_1"/>
    <property type="match status" value="1"/>
</dbReference>
<feature type="active site" description="Proton donor/acceptor" evidence="1">
    <location>
        <position position="99"/>
    </location>
</feature>
<dbReference type="PANTHER" id="PTHR48100:SF1">
    <property type="entry name" value="HISTIDINE PHOSPHATASE FAMILY PROTEIN-RELATED"/>
    <property type="match status" value="1"/>
</dbReference>
<dbReference type="PATRIC" id="fig|1434120.4.peg.1538"/>
<protein>
    <submittedName>
        <fullName evidence="3">Phosphoglycerate mutase family protein</fullName>
    </submittedName>
</protein>
<dbReference type="SUPFAM" id="SSF53254">
    <property type="entry name" value="Phosphoglycerate mutase-like"/>
    <property type="match status" value="1"/>
</dbReference>
<dbReference type="GO" id="GO:0005737">
    <property type="term" value="C:cytoplasm"/>
    <property type="evidence" value="ECO:0007669"/>
    <property type="project" value="TreeGrafter"/>
</dbReference>
<dbReference type="InterPro" id="IPR050275">
    <property type="entry name" value="PGM_Phosphatase"/>
</dbReference>
<dbReference type="GO" id="GO:0016791">
    <property type="term" value="F:phosphatase activity"/>
    <property type="evidence" value="ECO:0007669"/>
    <property type="project" value="TreeGrafter"/>
</dbReference>
<dbReference type="CDD" id="cd07067">
    <property type="entry name" value="HP_PGM_like"/>
    <property type="match status" value="1"/>
</dbReference>
<feature type="binding site" evidence="2">
    <location>
        <position position="75"/>
    </location>
    <ligand>
        <name>substrate</name>
    </ligand>
</feature>
<evidence type="ECO:0000256" key="1">
    <source>
        <dbReference type="PIRSR" id="PIRSR613078-1"/>
    </source>
</evidence>
<name>A0A0E3P5J5_9EURY</name>
<dbReference type="EMBL" id="CP009506">
    <property type="protein sequence ID" value="AKB27928.1"/>
    <property type="molecule type" value="Genomic_DNA"/>
</dbReference>
<dbReference type="AlphaFoldDB" id="A0A0E3P5J5"/>
<dbReference type="KEGG" id="msw:MSSIT_1209"/>
<evidence type="ECO:0000256" key="2">
    <source>
        <dbReference type="PIRSR" id="PIRSR613078-2"/>
    </source>
</evidence>
<evidence type="ECO:0000313" key="4">
    <source>
        <dbReference type="Proteomes" id="UP000033111"/>
    </source>
</evidence>
<dbReference type="HOGENOM" id="CLU_033323_9_5_2"/>
<dbReference type="InterPro" id="IPR029033">
    <property type="entry name" value="His_PPase_superfam"/>
</dbReference>
<dbReference type="PANTHER" id="PTHR48100">
    <property type="entry name" value="BROAD-SPECIFICITY PHOSPHATASE YOR283W-RELATED"/>
    <property type="match status" value="1"/>
</dbReference>
<evidence type="ECO:0000313" key="3">
    <source>
        <dbReference type="EMBL" id="AKB27928.1"/>
    </source>
</evidence>
<dbReference type="InterPro" id="IPR013078">
    <property type="entry name" value="His_Pase_superF_clade-1"/>
</dbReference>
<dbReference type="Proteomes" id="UP000033111">
    <property type="component" value="Chromosome"/>
</dbReference>